<accession>A0AAN7R448</accession>
<dbReference type="EMBL" id="JAXQNO010000013">
    <property type="protein sequence ID" value="KAK4785103.1"/>
    <property type="molecule type" value="Genomic_DNA"/>
</dbReference>
<dbReference type="AlphaFoldDB" id="A0AAN7R448"/>
<keyword evidence="2" id="KW-1185">Reference proteome</keyword>
<sequence length="118" mass="14668">MTSIEVEDLKRKNEFGYNHIWDFPEVEENWTYWSINKKKNRGNKCGFFLILSLQQLKFILRQRYQQKTITTEISYEGMYLKEKKNADIGRQKKNRRENKRRKWTVLGRFLWRWRRMAG</sequence>
<reference evidence="1 2" key="1">
    <citation type="journal article" date="2023" name="Hortic Res">
        <title>Pangenome of water caltrop reveals structural variations and asymmetric subgenome divergence after allopolyploidization.</title>
        <authorList>
            <person name="Zhang X."/>
            <person name="Chen Y."/>
            <person name="Wang L."/>
            <person name="Yuan Y."/>
            <person name="Fang M."/>
            <person name="Shi L."/>
            <person name="Lu R."/>
            <person name="Comes H.P."/>
            <person name="Ma Y."/>
            <person name="Chen Y."/>
            <person name="Huang G."/>
            <person name="Zhou Y."/>
            <person name="Zheng Z."/>
            <person name="Qiu Y."/>
        </authorList>
    </citation>
    <scope>NUCLEOTIDE SEQUENCE [LARGE SCALE GENOMIC DNA]</scope>
    <source>
        <strain evidence="1">F231</strain>
    </source>
</reference>
<organism evidence="1 2">
    <name type="scientific">Trapa natans</name>
    <name type="common">Water chestnut</name>
    <dbReference type="NCBI Taxonomy" id="22666"/>
    <lineage>
        <taxon>Eukaryota</taxon>
        <taxon>Viridiplantae</taxon>
        <taxon>Streptophyta</taxon>
        <taxon>Embryophyta</taxon>
        <taxon>Tracheophyta</taxon>
        <taxon>Spermatophyta</taxon>
        <taxon>Magnoliopsida</taxon>
        <taxon>eudicotyledons</taxon>
        <taxon>Gunneridae</taxon>
        <taxon>Pentapetalae</taxon>
        <taxon>rosids</taxon>
        <taxon>malvids</taxon>
        <taxon>Myrtales</taxon>
        <taxon>Lythraceae</taxon>
        <taxon>Trapa</taxon>
    </lineage>
</organism>
<evidence type="ECO:0000313" key="2">
    <source>
        <dbReference type="Proteomes" id="UP001346149"/>
    </source>
</evidence>
<comment type="caution">
    <text evidence="1">The sequence shown here is derived from an EMBL/GenBank/DDBJ whole genome shotgun (WGS) entry which is preliminary data.</text>
</comment>
<name>A0AAN7R448_TRANT</name>
<evidence type="ECO:0000313" key="1">
    <source>
        <dbReference type="EMBL" id="KAK4785103.1"/>
    </source>
</evidence>
<dbReference type="Proteomes" id="UP001346149">
    <property type="component" value="Unassembled WGS sequence"/>
</dbReference>
<proteinExistence type="predicted"/>
<gene>
    <name evidence="1" type="ORF">SAY86_001792</name>
</gene>
<protein>
    <submittedName>
        <fullName evidence="1">Uncharacterized protein</fullName>
    </submittedName>
</protein>